<dbReference type="AlphaFoldDB" id="A0A165D5F4"/>
<organism evidence="1 2">
    <name type="scientific">Calocera cornea HHB12733</name>
    <dbReference type="NCBI Taxonomy" id="1353952"/>
    <lineage>
        <taxon>Eukaryota</taxon>
        <taxon>Fungi</taxon>
        <taxon>Dikarya</taxon>
        <taxon>Basidiomycota</taxon>
        <taxon>Agaricomycotina</taxon>
        <taxon>Dacrymycetes</taxon>
        <taxon>Dacrymycetales</taxon>
        <taxon>Dacrymycetaceae</taxon>
        <taxon>Calocera</taxon>
    </lineage>
</organism>
<protein>
    <submittedName>
        <fullName evidence="1">Uncharacterized protein</fullName>
    </submittedName>
</protein>
<accession>A0A165D5F4</accession>
<reference evidence="1 2" key="1">
    <citation type="journal article" date="2016" name="Mol. Biol. Evol.">
        <title>Comparative Genomics of Early-Diverging Mushroom-Forming Fungi Provides Insights into the Origins of Lignocellulose Decay Capabilities.</title>
        <authorList>
            <person name="Nagy L.G."/>
            <person name="Riley R."/>
            <person name="Tritt A."/>
            <person name="Adam C."/>
            <person name="Daum C."/>
            <person name="Floudas D."/>
            <person name="Sun H."/>
            <person name="Yadav J.S."/>
            <person name="Pangilinan J."/>
            <person name="Larsson K.H."/>
            <person name="Matsuura K."/>
            <person name="Barry K."/>
            <person name="Labutti K."/>
            <person name="Kuo R."/>
            <person name="Ohm R.A."/>
            <person name="Bhattacharya S.S."/>
            <person name="Shirouzu T."/>
            <person name="Yoshinaga Y."/>
            <person name="Martin F.M."/>
            <person name="Grigoriev I.V."/>
            <person name="Hibbett D.S."/>
        </authorList>
    </citation>
    <scope>NUCLEOTIDE SEQUENCE [LARGE SCALE GENOMIC DNA]</scope>
    <source>
        <strain evidence="1 2">HHB12733</strain>
    </source>
</reference>
<evidence type="ECO:0000313" key="2">
    <source>
        <dbReference type="Proteomes" id="UP000076842"/>
    </source>
</evidence>
<gene>
    <name evidence="1" type="ORF">CALCODRAFT_103019</name>
</gene>
<keyword evidence="2" id="KW-1185">Reference proteome</keyword>
<proteinExistence type="predicted"/>
<name>A0A165D5F4_9BASI</name>
<evidence type="ECO:0000313" key="1">
    <source>
        <dbReference type="EMBL" id="KZT52115.1"/>
    </source>
</evidence>
<sequence>MIKSMSTGGKRGSCAARWLERENENRGDGGSDVIRVLRRCGSGAAAPEMAELARHELHVSLPALTSCYSFSGSYAAEDVGQIWRRDRHVFHLGCCSGRLLLGLQQLDTHSPKYPGREESRQIREYSDELQEQIDPLEKNPYDLAHRIRPIVGEIHRMREGNRTIWRGDEKVLYVLHLLPSRSTSPG</sequence>
<dbReference type="InParanoid" id="A0A165D5F4"/>
<dbReference type="EMBL" id="KV424078">
    <property type="protein sequence ID" value="KZT52115.1"/>
    <property type="molecule type" value="Genomic_DNA"/>
</dbReference>
<dbReference type="Proteomes" id="UP000076842">
    <property type="component" value="Unassembled WGS sequence"/>
</dbReference>